<evidence type="ECO:0000313" key="2">
    <source>
        <dbReference type="EMBL" id="QTQ10857.1"/>
    </source>
</evidence>
<name>A0A975IBK1_9SPIR</name>
<accession>A0A975IBK1</accession>
<dbReference type="Gene3D" id="2.70.70.10">
    <property type="entry name" value="Glucose Permease (Domain IIA)"/>
    <property type="match status" value="1"/>
</dbReference>
<evidence type="ECO:0000313" key="3">
    <source>
        <dbReference type="Proteomes" id="UP000671995"/>
    </source>
</evidence>
<dbReference type="InterPro" id="IPR011055">
    <property type="entry name" value="Dup_hybrid_motif"/>
</dbReference>
<dbReference type="RefSeq" id="WP_210117653.1">
    <property type="nucleotide sequence ID" value="NZ_CP054257.1"/>
</dbReference>
<feature type="domain" description="M23ase beta-sheet core" evidence="1">
    <location>
        <begin position="375"/>
        <end position="435"/>
    </location>
</feature>
<dbReference type="CDD" id="cd12797">
    <property type="entry name" value="M23_peptidase"/>
    <property type="match status" value="1"/>
</dbReference>
<organism evidence="2 3">
    <name type="scientific">Treponema parvum</name>
    <dbReference type="NCBI Taxonomy" id="138851"/>
    <lineage>
        <taxon>Bacteria</taxon>
        <taxon>Pseudomonadati</taxon>
        <taxon>Spirochaetota</taxon>
        <taxon>Spirochaetia</taxon>
        <taxon>Spirochaetales</taxon>
        <taxon>Treponemataceae</taxon>
        <taxon>Treponema</taxon>
    </lineage>
</organism>
<reference evidence="2" key="1">
    <citation type="submission" date="2020-05" db="EMBL/GenBank/DDBJ databases">
        <authorList>
            <person name="Zeng H."/>
            <person name="Chan Y.K."/>
            <person name="Watt R.M."/>
        </authorList>
    </citation>
    <scope>NUCLEOTIDE SEQUENCE</scope>
    <source>
        <strain evidence="2">ATCC 700773</strain>
    </source>
</reference>
<dbReference type="SUPFAM" id="SSF51261">
    <property type="entry name" value="Duplicated hybrid motif"/>
    <property type="match status" value="1"/>
</dbReference>
<sequence>MADSKDSHTNAIRLGHEAYRDGIIGTTDKQRAETIAAVMGHTEMAVRMLDYAEKSPELQRAILGNENILNDIGAYYSSRRNNDDLLFDNYVNGNYDSSGDYWKVLCNGNIEFDGNFDLYDENGKLLHRYENISGENGGYTDALAESLNLSYEEAASLINNAYTWNENEKKYVQKKEDSIIKTSDNFKAKYDFQVNFADNVINSYHGNMQTALEAYKQNIKNGDGLVDYSSLSKMDLSEVESYAKEYNKYISAYYDEKLNRQYNSPDAKSALKEVERLIDKGKFTGNEYVYNAFGEGGILNPLGQVNAEITTYAYYKDGKAHGWGIPRGFALDLANGEKGDRVYSVTNTFLYSNSVNSNIPLNLGTGNEVRLFGNNNSVIYGHLLSESTAMNSMKNLSSTNVIWRSLIPAGTQIGNIGNTGNSSGPHLHFEYRKKYQFWRNRNE</sequence>
<dbReference type="EMBL" id="CP054257">
    <property type="protein sequence ID" value="QTQ10857.1"/>
    <property type="molecule type" value="Genomic_DNA"/>
</dbReference>
<reference evidence="2" key="2">
    <citation type="journal article" date="2021" name="Microbiol. Resour. Announc.">
        <title>Complete Genome Sequences of Three Human Oral Treponema parvum Isolates.</title>
        <authorList>
            <person name="Zeng H."/>
            <person name="Watt R.M."/>
        </authorList>
    </citation>
    <scope>NUCLEOTIDE SEQUENCE</scope>
    <source>
        <strain evidence="2">ATCC 700773</strain>
    </source>
</reference>
<dbReference type="Proteomes" id="UP000671995">
    <property type="component" value="Chromosome"/>
</dbReference>
<dbReference type="InterPro" id="IPR016047">
    <property type="entry name" value="M23ase_b-sheet_dom"/>
</dbReference>
<proteinExistence type="predicted"/>
<dbReference type="AlphaFoldDB" id="A0A975IBK1"/>
<gene>
    <name evidence="2" type="ORF">HRI96_00800</name>
</gene>
<protein>
    <submittedName>
        <fullName evidence="2">M23 family metallopeptidase</fullName>
    </submittedName>
</protein>
<dbReference type="Pfam" id="PF01551">
    <property type="entry name" value="Peptidase_M23"/>
    <property type="match status" value="1"/>
</dbReference>
<evidence type="ECO:0000259" key="1">
    <source>
        <dbReference type="Pfam" id="PF01551"/>
    </source>
</evidence>